<dbReference type="PANTHER" id="PTHR33096:SF1">
    <property type="entry name" value="CXC1-LIKE CYSTEINE CLUSTER ASSOCIATED WITH KDZ TRANSPOSASES DOMAIN-CONTAINING PROTEIN"/>
    <property type="match status" value="1"/>
</dbReference>
<evidence type="ECO:0000256" key="1">
    <source>
        <dbReference type="SAM" id="MobiDB-lite"/>
    </source>
</evidence>
<comment type="caution">
    <text evidence="2">The sequence shown here is derived from an EMBL/GenBank/DDBJ whole genome shotgun (WGS) entry which is preliminary data.</text>
</comment>
<dbReference type="OrthoDB" id="2502635at2759"/>
<dbReference type="Pfam" id="PF18758">
    <property type="entry name" value="KDZ"/>
    <property type="match status" value="1"/>
</dbReference>
<gene>
    <name evidence="2" type="ORF">PCANC_25931</name>
</gene>
<proteinExistence type="predicted"/>
<dbReference type="STRING" id="200324.A0A2N5TK02"/>
<name>A0A2N5TK02_9BASI</name>
<sequence length="640" mass="74145">MITCQATDEDAAAIKTSCSDAHKAANDVRNSILWDKFDDTGLFGSCCRHDIPLKYNNIEQTGEKLFYPVSIINHLLKVFPSKRFGILYDIGCHLDAHIQKRNLLGNDSNRLIFGTSVFHAYVHNWDCQIQYNPHYNSHWGLADGEGMEWLWSHLAELVGPLQNTTRLHRLQAIALQSDYYTEKLQYTSGKLLGNWLERRLAQAQSTIMECEFKLSHIYNQINPFANEDAPENYTQAFFETQWISERSYYLNRDRLKEEQKIELGRLLSLEEDLTAAWEGVSRTPEDTLAQVTSIADIQSQIEQQRQRIGQRPVMEGFISKDQEKLFLKVWWAKTELRRKHLALLEEKRPLDAVRTGTQTKLGTNGKERLVISIRKRATSLQTVVNTYNKHLDAFHHEFPDRPTLQKAVYDTLLQMPSDDPFWNNGIFTNPEEPWAIDPDTQDGMRLLARLTWSREEVQRIGREVRRAMGWLITEHKRVIPLMFGLTSQMDWATHSLQSVLNDPILQTLSFEDQVGSIKSILHNHFIKLTSLQLQWNLKVLPILAQTGPYQQDNQLMRYWNEQITRLTYLSQCGYLSMIAGDFDNAIGDCWKNLDDLEIQNFIAQNSNNTPPLPNIENDGSDSDDDEFHRALEEDQNDVLF</sequence>
<evidence type="ECO:0000313" key="2">
    <source>
        <dbReference type="EMBL" id="PLW25842.1"/>
    </source>
</evidence>
<feature type="region of interest" description="Disordered" evidence="1">
    <location>
        <begin position="604"/>
        <end position="626"/>
    </location>
</feature>
<dbReference type="Proteomes" id="UP000235388">
    <property type="component" value="Unassembled WGS sequence"/>
</dbReference>
<dbReference type="EMBL" id="PGCJ01000583">
    <property type="protein sequence ID" value="PLW25842.1"/>
    <property type="molecule type" value="Genomic_DNA"/>
</dbReference>
<evidence type="ECO:0000313" key="3">
    <source>
        <dbReference type="Proteomes" id="UP000235388"/>
    </source>
</evidence>
<dbReference type="AlphaFoldDB" id="A0A2N5TK02"/>
<keyword evidence="3" id="KW-1185">Reference proteome</keyword>
<evidence type="ECO:0008006" key="4">
    <source>
        <dbReference type="Google" id="ProtNLM"/>
    </source>
</evidence>
<dbReference type="InterPro" id="IPR040521">
    <property type="entry name" value="KDZ"/>
</dbReference>
<reference evidence="2 3" key="1">
    <citation type="submission" date="2017-11" db="EMBL/GenBank/DDBJ databases">
        <title>De novo assembly and phasing of dikaryotic genomes from two isolates of Puccinia coronata f. sp. avenae, the causal agent of oat crown rust.</title>
        <authorList>
            <person name="Miller M.E."/>
            <person name="Zhang Y."/>
            <person name="Omidvar V."/>
            <person name="Sperschneider J."/>
            <person name="Schwessinger B."/>
            <person name="Raley C."/>
            <person name="Palmer J.M."/>
            <person name="Garnica D."/>
            <person name="Upadhyaya N."/>
            <person name="Rathjen J."/>
            <person name="Taylor J.M."/>
            <person name="Park R.F."/>
            <person name="Dodds P.N."/>
            <person name="Hirsch C.D."/>
            <person name="Kianian S.F."/>
            <person name="Figueroa M."/>
        </authorList>
    </citation>
    <scope>NUCLEOTIDE SEQUENCE [LARGE SCALE GENOMIC DNA]</scope>
    <source>
        <strain evidence="2">12NC29</strain>
    </source>
</reference>
<protein>
    <recommendedName>
        <fullName evidence="4">CxC1-like cysteine cluster associated with KDZ transposases domain-containing protein</fullName>
    </recommendedName>
</protein>
<accession>A0A2N5TK02</accession>
<dbReference type="PANTHER" id="PTHR33096">
    <property type="entry name" value="CXC2 DOMAIN-CONTAINING PROTEIN"/>
    <property type="match status" value="1"/>
</dbReference>
<organism evidence="2 3">
    <name type="scientific">Puccinia coronata f. sp. avenae</name>
    <dbReference type="NCBI Taxonomy" id="200324"/>
    <lineage>
        <taxon>Eukaryota</taxon>
        <taxon>Fungi</taxon>
        <taxon>Dikarya</taxon>
        <taxon>Basidiomycota</taxon>
        <taxon>Pucciniomycotina</taxon>
        <taxon>Pucciniomycetes</taxon>
        <taxon>Pucciniales</taxon>
        <taxon>Pucciniaceae</taxon>
        <taxon>Puccinia</taxon>
    </lineage>
</organism>